<dbReference type="Gene3D" id="3.40.830.10">
    <property type="entry name" value="LigB-like"/>
    <property type="match status" value="1"/>
</dbReference>
<dbReference type="NCBIfam" id="TIGR04336">
    <property type="entry name" value="AmmeMemoSam_B"/>
    <property type="match status" value="1"/>
</dbReference>
<protein>
    <submittedName>
        <fullName evidence="2">Protein MEMO1 isoform X1</fullName>
    </submittedName>
</protein>
<organism evidence="2">
    <name type="scientific">Hirondellea gigas</name>
    <dbReference type="NCBI Taxonomy" id="1518452"/>
    <lineage>
        <taxon>Eukaryota</taxon>
        <taxon>Metazoa</taxon>
        <taxon>Ecdysozoa</taxon>
        <taxon>Arthropoda</taxon>
        <taxon>Crustacea</taxon>
        <taxon>Multicrustacea</taxon>
        <taxon>Malacostraca</taxon>
        <taxon>Eumalacostraca</taxon>
        <taxon>Peracarida</taxon>
        <taxon>Amphipoda</taxon>
        <taxon>Amphilochidea</taxon>
        <taxon>Lysianassida</taxon>
        <taxon>Lysianassidira</taxon>
        <taxon>Lysianassoidea</taxon>
        <taxon>Lysianassidae</taxon>
        <taxon>Hirondellea</taxon>
    </lineage>
</organism>
<dbReference type="CDD" id="cd07361">
    <property type="entry name" value="MEMO_like"/>
    <property type="match status" value="1"/>
</dbReference>
<dbReference type="Pfam" id="PF01875">
    <property type="entry name" value="Memo"/>
    <property type="match status" value="1"/>
</dbReference>
<dbReference type="InterPro" id="IPR002737">
    <property type="entry name" value="MEMO1_fam"/>
</dbReference>
<dbReference type="PANTHER" id="PTHR11060">
    <property type="entry name" value="PROTEIN MEMO1"/>
    <property type="match status" value="1"/>
</dbReference>
<dbReference type="EMBL" id="IACT01008667">
    <property type="protein sequence ID" value="LAC27779.1"/>
    <property type="molecule type" value="mRNA"/>
</dbReference>
<comment type="similarity">
    <text evidence="1">Belongs to the MEMO1 family.</text>
</comment>
<reference evidence="2" key="1">
    <citation type="submission" date="2017-11" db="EMBL/GenBank/DDBJ databases">
        <title>The sensing device of the deep-sea amphipod.</title>
        <authorList>
            <person name="Kobayashi H."/>
            <person name="Nagahama T."/>
            <person name="Arai W."/>
            <person name="Sasagawa Y."/>
            <person name="Umeda M."/>
            <person name="Hayashi T."/>
            <person name="Nikaido I."/>
            <person name="Watanabe H."/>
            <person name="Oguri K."/>
            <person name="Kitazato H."/>
            <person name="Fujioka K."/>
            <person name="Kido Y."/>
            <person name="Takami H."/>
        </authorList>
    </citation>
    <scope>NUCLEOTIDE SEQUENCE</scope>
    <source>
        <tissue evidence="2">Whole body</tissue>
    </source>
</reference>
<proteinExistence type="evidence at transcript level"/>
<name>A0A6A7GB68_9CRUS</name>
<dbReference type="HAMAP" id="MF_00055">
    <property type="entry name" value="MEMO1"/>
    <property type="match status" value="1"/>
</dbReference>
<dbReference type="PANTHER" id="PTHR11060:SF0">
    <property type="entry name" value="PROTEIN MEMO1"/>
    <property type="match status" value="1"/>
</dbReference>
<evidence type="ECO:0000256" key="1">
    <source>
        <dbReference type="ARBA" id="ARBA00006315"/>
    </source>
</evidence>
<evidence type="ECO:0000313" key="2">
    <source>
        <dbReference type="EMBL" id="LAC27779.1"/>
    </source>
</evidence>
<sequence>MSSILRQATHAGSWYSARASKLEKELDSFLMSAADKKEDEHIVALISPHAGYSYSGRTAAFVYKRIATNSIKRVFLLGPSHHHYSETCMLSTASGYQSPFGNIQLDLEVIGELKSSGLFKMMSLEIDEAEHSLEMCSTFLAHVMRDVNFKLIPIMVGGTSFETEKAFGEILSPYFDDPETLFVISSDFCHWGRRFGYTYHNKTWGTPHESIRELDRLGMEAVSSLDPLRFREYLREYKNTICGRHPIGILLQILKFSKHSYKVEWADYRNSEAVQSSADSSVSYAAGIVSIDRIGSAS</sequence>
<dbReference type="AlphaFoldDB" id="A0A6A7GB68"/>
<accession>A0A6A7GB68</accession>